<dbReference type="PROSITE" id="PS51318">
    <property type="entry name" value="TAT"/>
    <property type="match status" value="1"/>
</dbReference>
<feature type="compositionally biased region" description="Gly residues" evidence="1">
    <location>
        <begin position="56"/>
        <end position="75"/>
    </location>
</feature>
<name>A0ABT1PDM7_9ACTN</name>
<protein>
    <submittedName>
        <fullName evidence="3">FMN-binding protein</fullName>
    </submittedName>
</protein>
<sequence>MTRKPLRRIMLGTAATVSGIVLLLALKPHSAPAPALAHAAVPASSQPPSSSAPKASGGGSKASGGSKANGGGSKASGGAKANGTPRTSSPQRTQTVTGDTVQTDYGPVQVRVTLVGGRITGVTALQSPSGNPRSEEIASYSIPQLTREAIAAQSAHIDAVSGASYTSAGYSQSLQSALDRAGG</sequence>
<gene>
    <name evidence="3" type="ORF">NON19_15965</name>
</gene>
<dbReference type="InterPro" id="IPR006311">
    <property type="entry name" value="TAT_signal"/>
</dbReference>
<feature type="compositionally biased region" description="Low complexity" evidence="1">
    <location>
        <begin position="32"/>
        <end position="55"/>
    </location>
</feature>
<dbReference type="SMART" id="SM00900">
    <property type="entry name" value="FMN_bind"/>
    <property type="match status" value="1"/>
</dbReference>
<dbReference type="Pfam" id="PF04205">
    <property type="entry name" value="FMN_bind"/>
    <property type="match status" value="1"/>
</dbReference>
<evidence type="ECO:0000313" key="3">
    <source>
        <dbReference type="EMBL" id="MCQ4043480.1"/>
    </source>
</evidence>
<dbReference type="EMBL" id="JANFNH010000016">
    <property type="protein sequence ID" value="MCQ4043480.1"/>
    <property type="molecule type" value="Genomic_DNA"/>
</dbReference>
<evidence type="ECO:0000256" key="1">
    <source>
        <dbReference type="SAM" id="MobiDB-lite"/>
    </source>
</evidence>
<keyword evidence="4" id="KW-1185">Reference proteome</keyword>
<dbReference type="Gene3D" id="3.90.1010.20">
    <property type="match status" value="1"/>
</dbReference>
<evidence type="ECO:0000259" key="2">
    <source>
        <dbReference type="SMART" id="SM00900"/>
    </source>
</evidence>
<accession>A0ABT1PDM7</accession>
<organism evidence="3 4">
    <name type="scientific">Streptantibioticus rubrisoli</name>
    <dbReference type="NCBI Taxonomy" id="1387313"/>
    <lineage>
        <taxon>Bacteria</taxon>
        <taxon>Bacillati</taxon>
        <taxon>Actinomycetota</taxon>
        <taxon>Actinomycetes</taxon>
        <taxon>Kitasatosporales</taxon>
        <taxon>Streptomycetaceae</taxon>
        <taxon>Streptantibioticus</taxon>
    </lineage>
</organism>
<comment type="caution">
    <text evidence="3">The sequence shown here is derived from an EMBL/GenBank/DDBJ whole genome shotgun (WGS) entry which is preliminary data.</text>
</comment>
<reference evidence="3 4" key="1">
    <citation type="submission" date="2022-06" db="EMBL/GenBank/DDBJ databases">
        <title>Draft genome sequence of type strain Streptomyces rubrisoli DSM 42083.</title>
        <authorList>
            <person name="Duangmal K."/>
            <person name="Klaysubun C."/>
        </authorList>
    </citation>
    <scope>NUCLEOTIDE SEQUENCE [LARGE SCALE GENOMIC DNA]</scope>
    <source>
        <strain evidence="3 4">DSM 42083</strain>
    </source>
</reference>
<feature type="region of interest" description="Disordered" evidence="1">
    <location>
        <begin position="32"/>
        <end position="106"/>
    </location>
</feature>
<dbReference type="InterPro" id="IPR007329">
    <property type="entry name" value="FMN-bd"/>
</dbReference>
<dbReference type="RefSeq" id="WP_255928628.1">
    <property type="nucleotide sequence ID" value="NZ_JANFNH010000016.1"/>
</dbReference>
<dbReference type="Proteomes" id="UP001206206">
    <property type="component" value="Unassembled WGS sequence"/>
</dbReference>
<proteinExistence type="predicted"/>
<feature type="compositionally biased region" description="Low complexity" evidence="1">
    <location>
        <begin position="93"/>
        <end position="106"/>
    </location>
</feature>
<evidence type="ECO:0000313" key="4">
    <source>
        <dbReference type="Proteomes" id="UP001206206"/>
    </source>
</evidence>
<feature type="domain" description="FMN-binding" evidence="2">
    <location>
        <begin position="104"/>
        <end position="181"/>
    </location>
</feature>